<dbReference type="AlphaFoldDB" id="A0A3T1D1Q9"/>
<dbReference type="Gene3D" id="3.20.20.70">
    <property type="entry name" value="Aldolase class I"/>
    <property type="match status" value="1"/>
</dbReference>
<sequence length="54" mass="6077">MGGDESAGNKSELAKQHPNWFVSRYGKIKECILDLAIPEVKAHVEAEIIRVIER</sequence>
<organism evidence="1 2">
    <name type="scientific">Cohnella abietis</name>
    <dbReference type="NCBI Taxonomy" id="2507935"/>
    <lineage>
        <taxon>Bacteria</taxon>
        <taxon>Bacillati</taxon>
        <taxon>Bacillota</taxon>
        <taxon>Bacilli</taxon>
        <taxon>Bacillales</taxon>
        <taxon>Paenibacillaceae</taxon>
        <taxon>Cohnella</taxon>
    </lineage>
</organism>
<dbReference type="EMBL" id="AP019400">
    <property type="protein sequence ID" value="BBI31949.1"/>
    <property type="molecule type" value="Genomic_DNA"/>
</dbReference>
<dbReference type="Proteomes" id="UP000289856">
    <property type="component" value="Chromosome"/>
</dbReference>
<reference evidence="1 2" key="1">
    <citation type="submission" date="2019-01" db="EMBL/GenBank/DDBJ databases">
        <title>Complete genome sequence of Cohnella hallensis HS21 isolated from Korean fir (Abies koreana) rhizospheric soil.</title>
        <authorList>
            <person name="Jiang L."/>
            <person name="Kang S.W."/>
            <person name="Kim S."/>
            <person name="Jung J."/>
            <person name="Kim C.Y."/>
            <person name="Kim D.H."/>
            <person name="Kim S.W."/>
            <person name="Lee J."/>
        </authorList>
    </citation>
    <scope>NUCLEOTIDE SEQUENCE [LARGE SCALE GENOMIC DNA]</scope>
    <source>
        <strain evidence="1 2">HS21</strain>
    </source>
</reference>
<dbReference type="KEGG" id="cohn:KCTCHS21_13480"/>
<evidence type="ECO:0000313" key="2">
    <source>
        <dbReference type="Proteomes" id="UP000289856"/>
    </source>
</evidence>
<keyword evidence="2" id="KW-1185">Reference proteome</keyword>
<accession>A0A3T1D1Q9</accession>
<protein>
    <submittedName>
        <fullName evidence="1">Uncharacterized protein</fullName>
    </submittedName>
</protein>
<dbReference type="InterPro" id="IPR013785">
    <property type="entry name" value="Aldolase_TIM"/>
</dbReference>
<gene>
    <name evidence="1" type="ORF">KCTCHS21_13480</name>
</gene>
<name>A0A3T1D1Q9_9BACL</name>
<evidence type="ECO:0000313" key="1">
    <source>
        <dbReference type="EMBL" id="BBI31949.1"/>
    </source>
</evidence>
<proteinExistence type="predicted"/>